<sequence length="307" mass="32766">MTFRGLSLRDLEYVVAVADHGHFGRAAEACRVSQPSLSSGVRKVEDAIGVRVFERTSRRVMPTRVGEEVVLRARAVLAAAARMMDAGVEATAPLAGPFALGAIATVGPYLFAHSLAPLREAYPELLLTIEEGLTEHLLTRLREGALDAVVLSPPIDDHGLELIPLYREPFRLAVEAQSPLASTPSVHVADLDPAGAVLLEEGHCLRDQALSLCGGTGHRPRHTAMSLETLKAMVAAGIGYSLVPAGAVPGETDLGGLVRYRVLAEEKIGRTVALAYRRSRDRVDDVRRMAGILRDHGPPGTFAIAGL</sequence>
<feature type="domain" description="HTH lysR-type" evidence="6">
    <location>
        <begin position="6"/>
        <end position="63"/>
    </location>
</feature>
<dbReference type="Gene3D" id="3.40.190.10">
    <property type="entry name" value="Periplasmic binding protein-like II"/>
    <property type="match status" value="2"/>
</dbReference>
<accession>A0A919CSM7</accession>
<dbReference type="PRINTS" id="PR00039">
    <property type="entry name" value="HTHLYSR"/>
</dbReference>
<dbReference type="PROSITE" id="PS50931">
    <property type="entry name" value="HTH_LYSR"/>
    <property type="match status" value="1"/>
</dbReference>
<evidence type="ECO:0000313" key="8">
    <source>
        <dbReference type="Proteomes" id="UP000630353"/>
    </source>
</evidence>
<dbReference type="AlphaFoldDB" id="A0A919CSM7"/>
<dbReference type="FunFam" id="1.10.10.10:FF:000001">
    <property type="entry name" value="LysR family transcriptional regulator"/>
    <property type="match status" value="1"/>
</dbReference>
<keyword evidence="3 7" id="KW-0238">DNA-binding</keyword>
<dbReference type="PANTHER" id="PTHR30346">
    <property type="entry name" value="TRANSCRIPTIONAL DUAL REGULATOR HCAR-RELATED"/>
    <property type="match status" value="1"/>
</dbReference>
<dbReference type="EMBL" id="BMZS01000016">
    <property type="protein sequence ID" value="GHD63080.1"/>
    <property type="molecule type" value="Genomic_DNA"/>
</dbReference>
<dbReference type="CDD" id="cd08411">
    <property type="entry name" value="PBP2_OxyR"/>
    <property type="match status" value="1"/>
</dbReference>
<keyword evidence="2" id="KW-0805">Transcription regulation</keyword>
<name>A0A919CSM7_9PROT</name>
<comment type="caution">
    <text evidence="7">The sequence shown here is derived from an EMBL/GenBank/DDBJ whole genome shotgun (WGS) entry which is preliminary data.</text>
</comment>
<keyword evidence="4" id="KW-0010">Activator</keyword>
<dbReference type="SUPFAM" id="SSF46785">
    <property type="entry name" value="Winged helix' DNA-binding domain"/>
    <property type="match status" value="1"/>
</dbReference>
<evidence type="ECO:0000313" key="7">
    <source>
        <dbReference type="EMBL" id="GHD63080.1"/>
    </source>
</evidence>
<dbReference type="PANTHER" id="PTHR30346:SF26">
    <property type="entry name" value="HYDROGEN PEROXIDE-INDUCIBLE GENES ACTIVATOR"/>
    <property type="match status" value="1"/>
</dbReference>
<evidence type="ECO:0000259" key="6">
    <source>
        <dbReference type="PROSITE" id="PS50931"/>
    </source>
</evidence>
<reference evidence="7" key="1">
    <citation type="journal article" date="2014" name="Int. J. Syst. Evol. Microbiol.">
        <title>Complete genome sequence of Corynebacterium casei LMG S-19264T (=DSM 44701T), isolated from a smear-ripened cheese.</title>
        <authorList>
            <consortium name="US DOE Joint Genome Institute (JGI-PGF)"/>
            <person name="Walter F."/>
            <person name="Albersmeier A."/>
            <person name="Kalinowski J."/>
            <person name="Ruckert C."/>
        </authorList>
    </citation>
    <scope>NUCLEOTIDE SEQUENCE</scope>
    <source>
        <strain evidence="7">KCTC 42651</strain>
    </source>
</reference>
<dbReference type="Gene3D" id="1.10.10.10">
    <property type="entry name" value="Winged helix-like DNA-binding domain superfamily/Winged helix DNA-binding domain"/>
    <property type="match status" value="1"/>
</dbReference>
<keyword evidence="5" id="KW-0804">Transcription</keyword>
<evidence type="ECO:0000256" key="4">
    <source>
        <dbReference type="ARBA" id="ARBA00023159"/>
    </source>
</evidence>
<keyword evidence="8" id="KW-1185">Reference proteome</keyword>
<dbReference type="InterPro" id="IPR000847">
    <property type="entry name" value="LysR_HTH_N"/>
</dbReference>
<gene>
    <name evidence="7" type="ORF">GCM10017083_52690</name>
</gene>
<dbReference type="InterPro" id="IPR036390">
    <property type="entry name" value="WH_DNA-bd_sf"/>
</dbReference>
<proteinExistence type="inferred from homology"/>
<evidence type="ECO:0000256" key="3">
    <source>
        <dbReference type="ARBA" id="ARBA00023125"/>
    </source>
</evidence>
<dbReference type="Proteomes" id="UP000630353">
    <property type="component" value="Unassembled WGS sequence"/>
</dbReference>
<dbReference type="InterPro" id="IPR005119">
    <property type="entry name" value="LysR_subst-bd"/>
</dbReference>
<evidence type="ECO:0000256" key="2">
    <source>
        <dbReference type="ARBA" id="ARBA00023015"/>
    </source>
</evidence>
<dbReference type="GO" id="GO:0003700">
    <property type="term" value="F:DNA-binding transcription factor activity"/>
    <property type="evidence" value="ECO:0007669"/>
    <property type="project" value="InterPro"/>
</dbReference>
<dbReference type="Pfam" id="PF03466">
    <property type="entry name" value="LysR_substrate"/>
    <property type="match status" value="1"/>
</dbReference>
<dbReference type="Pfam" id="PF00126">
    <property type="entry name" value="HTH_1"/>
    <property type="match status" value="1"/>
</dbReference>
<dbReference type="InterPro" id="IPR036388">
    <property type="entry name" value="WH-like_DNA-bd_sf"/>
</dbReference>
<dbReference type="GO" id="GO:0003677">
    <property type="term" value="F:DNA binding"/>
    <property type="evidence" value="ECO:0007669"/>
    <property type="project" value="UniProtKB-KW"/>
</dbReference>
<dbReference type="GO" id="GO:0032993">
    <property type="term" value="C:protein-DNA complex"/>
    <property type="evidence" value="ECO:0007669"/>
    <property type="project" value="TreeGrafter"/>
</dbReference>
<reference evidence="7" key="2">
    <citation type="submission" date="2020-09" db="EMBL/GenBank/DDBJ databases">
        <authorList>
            <person name="Sun Q."/>
            <person name="Kim S."/>
        </authorList>
    </citation>
    <scope>NUCLEOTIDE SEQUENCE</scope>
    <source>
        <strain evidence="7">KCTC 42651</strain>
    </source>
</reference>
<evidence type="ECO:0000256" key="1">
    <source>
        <dbReference type="ARBA" id="ARBA00009437"/>
    </source>
</evidence>
<protein>
    <submittedName>
        <fullName evidence="7">DNA-binding transcriptional regulator OxyR</fullName>
    </submittedName>
</protein>
<organism evidence="7 8">
    <name type="scientific">Thalassobaculum fulvum</name>
    <dbReference type="NCBI Taxonomy" id="1633335"/>
    <lineage>
        <taxon>Bacteria</taxon>
        <taxon>Pseudomonadati</taxon>
        <taxon>Pseudomonadota</taxon>
        <taxon>Alphaproteobacteria</taxon>
        <taxon>Rhodospirillales</taxon>
        <taxon>Thalassobaculaceae</taxon>
        <taxon>Thalassobaculum</taxon>
    </lineage>
</organism>
<evidence type="ECO:0000256" key="5">
    <source>
        <dbReference type="ARBA" id="ARBA00023163"/>
    </source>
</evidence>
<dbReference type="SUPFAM" id="SSF53850">
    <property type="entry name" value="Periplasmic binding protein-like II"/>
    <property type="match status" value="1"/>
</dbReference>
<comment type="similarity">
    <text evidence="1">Belongs to the LysR transcriptional regulatory family.</text>
</comment>
<dbReference type="RefSeq" id="WP_189995408.1">
    <property type="nucleotide sequence ID" value="NZ_BMZS01000016.1"/>
</dbReference>